<comment type="similarity">
    <text evidence="1">Belongs to the BLOC1S2 family.</text>
</comment>
<evidence type="ECO:0000256" key="2">
    <source>
        <dbReference type="SAM" id="MobiDB-lite"/>
    </source>
</evidence>
<dbReference type="Proteomes" id="UP001359485">
    <property type="component" value="Unassembled WGS sequence"/>
</dbReference>
<evidence type="ECO:0000256" key="1">
    <source>
        <dbReference type="ARBA" id="ARBA00008468"/>
    </source>
</evidence>
<feature type="region of interest" description="Disordered" evidence="2">
    <location>
        <begin position="1"/>
        <end position="35"/>
    </location>
</feature>
<dbReference type="Pfam" id="PF10046">
    <property type="entry name" value="BLOC1_2"/>
    <property type="match status" value="1"/>
</dbReference>
<gene>
    <name evidence="3" type="ORF">RUM44_001789</name>
</gene>
<feature type="compositionally biased region" description="Basic and acidic residues" evidence="2">
    <location>
        <begin position="10"/>
        <end position="21"/>
    </location>
</feature>
<dbReference type="PANTHER" id="PTHR46479">
    <property type="entry name" value="BIOGENESIS OF LYSOSOME-RELATED ORGANELLES COMPLEX 1 SUBUNIT 2"/>
    <property type="match status" value="1"/>
</dbReference>
<protein>
    <recommendedName>
        <fullName evidence="5">Biogenesis of lysosome-related organelles complex 1 subunit 2</fullName>
    </recommendedName>
</protein>
<dbReference type="EMBL" id="JAWJWF010000047">
    <property type="protein sequence ID" value="KAK6621982.1"/>
    <property type="molecule type" value="Genomic_DNA"/>
</dbReference>
<accession>A0ABR1ALR7</accession>
<evidence type="ECO:0008006" key="5">
    <source>
        <dbReference type="Google" id="ProtNLM"/>
    </source>
</evidence>
<comment type="caution">
    <text evidence="3">The sequence shown here is derived from an EMBL/GenBank/DDBJ whole genome shotgun (WGS) entry which is preliminary data.</text>
</comment>
<reference evidence="3 4" key="1">
    <citation type="submission" date="2023-09" db="EMBL/GenBank/DDBJ databases">
        <title>Genomes of two closely related lineages of the louse Polyplax serrata with different host specificities.</title>
        <authorList>
            <person name="Martinu J."/>
            <person name="Tarabai H."/>
            <person name="Stefka J."/>
            <person name="Hypsa V."/>
        </authorList>
    </citation>
    <scope>NUCLEOTIDE SEQUENCE [LARGE SCALE GENOMIC DNA]</scope>
    <source>
        <strain evidence="3">98ZLc_SE</strain>
    </source>
</reference>
<dbReference type="InterPro" id="IPR019269">
    <property type="entry name" value="BLOC1_su2"/>
</dbReference>
<evidence type="ECO:0000313" key="4">
    <source>
        <dbReference type="Proteomes" id="UP001359485"/>
    </source>
</evidence>
<keyword evidence="4" id="KW-1185">Reference proteome</keyword>
<organism evidence="3 4">
    <name type="scientific">Polyplax serrata</name>
    <name type="common">Common mouse louse</name>
    <dbReference type="NCBI Taxonomy" id="468196"/>
    <lineage>
        <taxon>Eukaryota</taxon>
        <taxon>Metazoa</taxon>
        <taxon>Ecdysozoa</taxon>
        <taxon>Arthropoda</taxon>
        <taxon>Hexapoda</taxon>
        <taxon>Insecta</taxon>
        <taxon>Pterygota</taxon>
        <taxon>Neoptera</taxon>
        <taxon>Paraneoptera</taxon>
        <taxon>Psocodea</taxon>
        <taxon>Troctomorpha</taxon>
        <taxon>Phthiraptera</taxon>
        <taxon>Anoplura</taxon>
        <taxon>Polyplacidae</taxon>
        <taxon>Polyplax</taxon>
    </lineage>
</organism>
<sequence length="148" mass="16868">MSEEQGFCGNEKENKSGDSPKKGRTLSTSTSSFEALDPHDPNISLLANTMFTKCYDFLSGELTSTQDDYNLLENMNRVVIAKYTDMKQVAAKITASLQDIDNKYSELRPYLEQIDQIEDSVNKLEQAAYKLDAYSKRLENQYKILSRK</sequence>
<evidence type="ECO:0000313" key="3">
    <source>
        <dbReference type="EMBL" id="KAK6621982.1"/>
    </source>
</evidence>
<proteinExistence type="inferred from homology"/>
<dbReference type="PANTHER" id="PTHR46479:SF1">
    <property type="entry name" value="BIOGENESIS OF LYSOSOME-RELATED ORGANELLES COMPLEX 1 SUBUNIT 2"/>
    <property type="match status" value="1"/>
</dbReference>
<name>A0ABR1ALR7_POLSC</name>